<keyword evidence="3" id="KW-1185">Reference proteome</keyword>
<dbReference type="AlphaFoldDB" id="A0A072TYK9"/>
<dbReference type="EMBL" id="CM001223">
    <property type="protein sequence ID" value="KEH22589.1"/>
    <property type="molecule type" value="Genomic_DNA"/>
</dbReference>
<evidence type="ECO:0000313" key="2">
    <source>
        <dbReference type="EnsemblPlants" id="KEH22589"/>
    </source>
</evidence>
<evidence type="ECO:0000313" key="3">
    <source>
        <dbReference type="Proteomes" id="UP000002051"/>
    </source>
</evidence>
<name>A0A072TYK9_MEDTR</name>
<accession>A0A072TYK9</accession>
<proteinExistence type="predicted"/>
<dbReference type="EnsemblPlants" id="KEH22589">
    <property type="protein sequence ID" value="KEH22589"/>
    <property type="gene ID" value="MTR_7g055903"/>
</dbReference>
<gene>
    <name evidence="1" type="ordered locus">MTR_7g055903</name>
</gene>
<reference evidence="1 3" key="1">
    <citation type="journal article" date="2011" name="Nature">
        <title>The Medicago genome provides insight into the evolution of rhizobial symbioses.</title>
        <authorList>
            <person name="Young N.D."/>
            <person name="Debelle F."/>
            <person name="Oldroyd G.E."/>
            <person name="Geurts R."/>
            <person name="Cannon S.B."/>
            <person name="Udvardi M.K."/>
            <person name="Benedito V.A."/>
            <person name="Mayer K.F."/>
            <person name="Gouzy J."/>
            <person name="Schoof H."/>
            <person name="Van de Peer Y."/>
            <person name="Proost S."/>
            <person name="Cook D.R."/>
            <person name="Meyers B.C."/>
            <person name="Spannagl M."/>
            <person name="Cheung F."/>
            <person name="De Mita S."/>
            <person name="Krishnakumar V."/>
            <person name="Gundlach H."/>
            <person name="Zhou S."/>
            <person name="Mudge J."/>
            <person name="Bharti A.K."/>
            <person name="Murray J.D."/>
            <person name="Naoumkina M.A."/>
            <person name="Rosen B."/>
            <person name="Silverstein K.A."/>
            <person name="Tang H."/>
            <person name="Rombauts S."/>
            <person name="Zhao P.X."/>
            <person name="Zhou P."/>
            <person name="Barbe V."/>
            <person name="Bardou P."/>
            <person name="Bechner M."/>
            <person name="Bellec A."/>
            <person name="Berger A."/>
            <person name="Berges H."/>
            <person name="Bidwell S."/>
            <person name="Bisseling T."/>
            <person name="Choisne N."/>
            <person name="Couloux A."/>
            <person name="Denny R."/>
            <person name="Deshpande S."/>
            <person name="Dai X."/>
            <person name="Doyle J.J."/>
            <person name="Dudez A.M."/>
            <person name="Farmer A.D."/>
            <person name="Fouteau S."/>
            <person name="Franken C."/>
            <person name="Gibelin C."/>
            <person name="Gish J."/>
            <person name="Goldstein S."/>
            <person name="Gonzalez A.J."/>
            <person name="Green P.J."/>
            <person name="Hallab A."/>
            <person name="Hartog M."/>
            <person name="Hua A."/>
            <person name="Humphray S.J."/>
            <person name="Jeong D.H."/>
            <person name="Jing Y."/>
            <person name="Jocker A."/>
            <person name="Kenton S.M."/>
            <person name="Kim D.J."/>
            <person name="Klee K."/>
            <person name="Lai H."/>
            <person name="Lang C."/>
            <person name="Lin S."/>
            <person name="Macmil S.L."/>
            <person name="Magdelenat G."/>
            <person name="Matthews L."/>
            <person name="McCorrison J."/>
            <person name="Monaghan E.L."/>
            <person name="Mun J.H."/>
            <person name="Najar F.Z."/>
            <person name="Nicholson C."/>
            <person name="Noirot C."/>
            <person name="O'Bleness M."/>
            <person name="Paule C.R."/>
            <person name="Poulain J."/>
            <person name="Prion F."/>
            <person name="Qin B."/>
            <person name="Qu C."/>
            <person name="Retzel E.F."/>
            <person name="Riddle C."/>
            <person name="Sallet E."/>
            <person name="Samain S."/>
            <person name="Samson N."/>
            <person name="Sanders I."/>
            <person name="Saurat O."/>
            <person name="Scarpelli C."/>
            <person name="Schiex T."/>
            <person name="Segurens B."/>
            <person name="Severin A.J."/>
            <person name="Sherrier D.J."/>
            <person name="Shi R."/>
            <person name="Sims S."/>
            <person name="Singer S.R."/>
            <person name="Sinharoy S."/>
            <person name="Sterck L."/>
            <person name="Viollet A."/>
            <person name="Wang B.B."/>
            <person name="Wang K."/>
            <person name="Wang M."/>
            <person name="Wang X."/>
            <person name="Warfsmann J."/>
            <person name="Weissenbach J."/>
            <person name="White D.D."/>
            <person name="White J.D."/>
            <person name="Wiley G.B."/>
            <person name="Wincker P."/>
            <person name="Xing Y."/>
            <person name="Yang L."/>
            <person name="Yao Z."/>
            <person name="Ying F."/>
            <person name="Zhai J."/>
            <person name="Zhou L."/>
            <person name="Zuber A."/>
            <person name="Denarie J."/>
            <person name="Dixon R.A."/>
            <person name="May G.D."/>
            <person name="Schwartz D.C."/>
            <person name="Rogers J."/>
            <person name="Quetier F."/>
            <person name="Town C.D."/>
            <person name="Roe B.A."/>
        </authorList>
    </citation>
    <scope>NUCLEOTIDE SEQUENCE [LARGE SCALE GENOMIC DNA]</scope>
    <source>
        <strain evidence="1">A17</strain>
        <strain evidence="2 3">cv. Jemalong A17</strain>
    </source>
</reference>
<dbReference type="HOGENOM" id="CLU_2674867_0_0_1"/>
<sequence>MDWYGDIMEISQGQVLGVRGGAPWVHYGNGVCGTTSLAPSLVRGDSSSALLALKNPKVIPFRLRKCWHNRLHRGL</sequence>
<dbReference type="Proteomes" id="UP000002051">
    <property type="component" value="Unassembled WGS sequence"/>
</dbReference>
<organism evidence="1 3">
    <name type="scientific">Medicago truncatula</name>
    <name type="common">Barrel medic</name>
    <name type="synonym">Medicago tribuloides</name>
    <dbReference type="NCBI Taxonomy" id="3880"/>
    <lineage>
        <taxon>Eukaryota</taxon>
        <taxon>Viridiplantae</taxon>
        <taxon>Streptophyta</taxon>
        <taxon>Embryophyta</taxon>
        <taxon>Tracheophyta</taxon>
        <taxon>Spermatophyta</taxon>
        <taxon>Magnoliopsida</taxon>
        <taxon>eudicotyledons</taxon>
        <taxon>Gunneridae</taxon>
        <taxon>Pentapetalae</taxon>
        <taxon>rosids</taxon>
        <taxon>fabids</taxon>
        <taxon>Fabales</taxon>
        <taxon>Fabaceae</taxon>
        <taxon>Papilionoideae</taxon>
        <taxon>50 kb inversion clade</taxon>
        <taxon>NPAAA clade</taxon>
        <taxon>Hologalegina</taxon>
        <taxon>IRL clade</taxon>
        <taxon>Trifolieae</taxon>
        <taxon>Medicago</taxon>
    </lineage>
</organism>
<reference evidence="1 3" key="2">
    <citation type="journal article" date="2014" name="BMC Genomics">
        <title>An improved genome release (version Mt4.0) for the model legume Medicago truncatula.</title>
        <authorList>
            <person name="Tang H."/>
            <person name="Krishnakumar V."/>
            <person name="Bidwell S."/>
            <person name="Rosen B."/>
            <person name="Chan A."/>
            <person name="Zhou S."/>
            <person name="Gentzbittel L."/>
            <person name="Childs K.L."/>
            <person name="Yandell M."/>
            <person name="Gundlach H."/>
            <person name="Mayer K.F."/>
            <person name="Schwartz D.C."/>
            <person name="Town C.D."/>
        </authorList>
    </citation>
    <scope>GENOME REANNOTATION</scope>
    <source>
        <strain evidence="1">A17</strain>
        <strain evidence="2 3">cv. Jemalong A17</strain>
    </source>
</reference>
<reference evidence="2" key="3">
    <citation type="submission" date="2015-04" db="UniProtKB">
        <authorList>
            <consortium name="EnsemblPlants"/>
        </authorList>
    </citation>
    <scope>IDENTIFICATION</scope>
    <source>
        <strain evidence="2">cv. Jemalong A17</strain>
    </source>
</reference>
<evidence type="ECO:0000313" key="1">
    <source>
        <dbReference type="EMBL" id="KEH22589.1"/>
    </source>
</evidence>
<protein>
    <submittedName>
        <fullName evidence="1 2">Uncharacterized protein</fullName>
    </submittedName>
</protein>